<gene>
    <name evidence="5" type="ORF">ABAZ39_28095</name>
    <name evidence="6" type="ORF">ACJ41P_22045</name>
</gene>
<dbReference type="EMBL" id="CP007796">
    <property type="protein sequence ID" value="AIB15729.1"/>
    <property type="molecule type" value="Genomic_DNA"/>
</dbReference>
<evidence type="ECO:0000313" key="5">
    <source>
        <dbReference type="EMBL" id="AIB15729.1"/>
    </source>
</evidence>
<accession>A0A060DY02</accession>
<proteinExistence type="predicted"/>
<keyword evidence="8" id="KW-1185">Reference proteome</keyword>
<dbReference type="GO" id="GO:0046872">
    <property type="term" value="F:metal ion binding"/>
    <property type="evidence" value="ECO:0007669"/>
    <property type="project" value="UniProtKB-KW"/>
</dbReference>
<dbReference type="Proteomes" id="UP001628281">
    <property type="component" value="Unassembled WGS sequence"/>
</dbReference>
<dbReference type="GO" id="GO:0043720">
    <property type="term" value="F:3-keto-5-aminohexanoate cleavage activity"/>
    <property type="evidence" value="ECO:0007669"/>
    <property type="project" value="InterPro"/>
</dbReference>
<sequence length="316" mass="34798">MAAPQKAPQKKVIISCALTGSIHTPTMSDALPVTPDEIVEQGVGAAEAGAAILHLHARDPRTGQPTPDPAVFMQFLPRLKQSTDAVLNITTGGSLNMTVQERLAAPLQAQPEMCSLNMGSMNFGIFPLADRYQGWKHDWEEPYLRSTDDFIFRNTFRDIAYILEHLGEGCGTRFEFECYDVGHLYNLAHFVDRGLVKPPFFVQTIFGILGGIGAEQRNLVFMRETADRLFGTDYEWSVLAAGRHQIPFTTMAAVMGGNVRVGLEDSLYLSKGRLARNSAEQVAKIRRILEELSLEVATPAEARAMLALKGADQVAF</sequence>
<protein>
    <submittedName>
        <fullName evidence="6">3-keto-5-aminohexanoate cleavage protein</fullName>
    </submittedName>
</protein>
<evidence type="ECO:0000313" key="7">
    <source>
        <dbReference type="Proteomes" id="UP000027186"/>
    </source>
</evidence>
<evidence type="ECO:0000313" key="8">
    <source>
        <dbReference type="Proteomes" id="UP001628281"/>
    </source>
</evidence>
<dbReference type="KEGG" id="abq:ABAZ39_28095"/>
<reference evidence="6 8" key="2">
    <citation type="submission" date="2024-11" db="EMBL/GenBank/DDBJ databases">
        <title>Draft genome sequences of two bacteria associated to sugarcane roots in Colombia.</title>
        <authorList>
            <person name="Pardo-Diaz S."/>
            <person name="Masmela-Mendoza J."/>
            <person name="Delgadillo-Duran P."/>
            <person name="Bautista E.J."/>
            <person name="Rojas-Tapias D.F."/>
        </authorList>
    </citation>
    <scope>NUCLEOTIDE SEQUENCE [LARGE SCALE GENOMIC DNA]</scope>
    <source>
        <strain evidence="6 8">Ap18</strain>
    </source>
</reference>
<dbReference type="AlphaFoldDB" id="A0A060DY02"/>
<dbReference type="Pfam" id="PF05853">
    <property type="entry name" value="BKACE"/>
    <property type="match status" value="1"/>
</dbReference>
<keyword evidence="4" id="KW-0862">Zinc</keyword>
<reference evidence="5 7" key="1">
    <citation type="journal article" date="2014" name="Genome Announc.">
        <title>Complete Genome Sequence of the Model Rhizosphere Strain Azospirillum brasilense Az39, Successfully Applied in Agriculture.</title>
        <authorList>
            <person name="Rivera D."/>
            <person name="Revale S."/>
            <person name="Molina R."/>
            <person name="Gualpa J."/>
            <person name="Puente M."/>
            <person name="Maroniche G."/>
            <person name="Paris G."/>
            <person name="Baker D."/>
            <person name="Clavijo B."/>
            <person name="McLay K."/>
            <person name="Spaepen S."/>
            <person name="Perticari A."/>
            <person name="Vazquez M."/>
            <person name="Wisniewski-Dye F."/>
            <person name="Watkins C."/>
            <person name="Martinez-Abarca F."/>
            <person name="Vanderleyden J."/>
            <person name="Cassan F."/>
        </authorList>
    </citation>
    <scope>NUCLEOTIDE SEQUENCE [LARGE SCALE GENOMIC DNA]</scope>
    <source>
        <strain evidence="5 7">Az39</strain>
        <plasmid evidence="5">AbAZ39_p3</plasmid>
    </source>
</reference>
<keyword evidence="3" id="KW-0479">Metal-binding</keyword>
<evidence type="ECO:0000256" key="4">
    <source>
        <dbReference type="ARBA" id="ARBA00022833"/>
    </source>
</evidence>
<dbReference type="InterPro" id="IPR008567">
    <property type="entry name" value="BKACE"/>
</dbReference>
<dbReference type="RefSeq" id="WP_040137487.1">
    <property type="nucleotide sequence ID" value="NZ_CP007796.1"/>
</dbReference>
<evidence type="ECO:0000256" key="3">
    <source>
        <dbReference type="ARBA" id="ARBA00022723"/>
    </source>
</evidence>
<dbReference type="Proteomes" id="UP000027186">
    <property type="component" value="Plasmid AbAZ39_p3"/>
</dbReference>
<geneLocation type="plasmid" evidence="5 7">
    <name>AbAZ39_p3</name>
</geneLocation>
<keyword evidence="5" id="KW-0614">Plasmid</keyword>
<name>A0A060DY02_9PROT</name>
<dbReference type="Gene3D" id="3.20.20.70">
    <property type="entry name" value="Aldolase class I"/>
    <property type="match status" value="1"/>
</dbReference>
<dbReference type="EMBL" id="JBJLSN010000037">
    <property type="protein sequence ID" value="MFL7903832.1"/>
    <property type="molecule type" value="Genomic_DNA"/>
</dbReference>
<dbReference type="InterPro" id="IPR013785">
    <property type="entry name" value="Aldolase_TIM"/>
</dbReference>
<evidence type="ECO:0000256" key="1">
    <source>
        <dbReference type="ARBA" id="ARBA00001947"/>
    </source>
</evidence>
<evidence type="ECO:0000256" key="2">
    <source>
        <dbReference type="ARBA" id="ARBA00022679"/>
    </source>
</evidence>
<dbReference type="PANTHER" id="PTHR37418">
    <property type="entry name" value="3-KETO-5-AMINOHEXANOATE CLEAVAGE ENZYME-RELATED"/>
    <property type="match status" value="1"/>
</dbReference>
<organism evidence="5 7">
    <name type="scientific">Azospirillum argentinense</name>
    <dbReference type="NCBI Taxonomy" id="2970906"/>
    <lineage>
        <taxon>Bacteria</taxon>
        <taxon>Pseudomonadati</taxon>
        <taxon>Pseudomonadota</taxon>
        <taxon>Alphaproteobacteria</taxon>
        <taxon>Rhodospirillales</taxon>
        <taxon>Azospirillaceae</taxon>
        <taxon>Azospirillum</taxon>
    </lineage>
</organism>
<dbReference type="PANTHER" id="PTHR37418:SF2">
    <property type="entry name" value="3-KETO-5-AMINOHEXANOATE CLEAVAGE ENZYME"/>
    <property type="match status" value="1"/>
</dbReference>
<evidence type="ECO:0000313" key="6">
    <source>
        <dbReference type="EMBL" id="MFL7903832.1"/>
    </source>
</evidence>
<keyword evidence="2" id="KW-0808">Transferase</keyword>
<comment type="cofactor">
    <cofactor evidence="1">
        <name>Zn(2+)</name>
        <dbReference type="ChEBI" id="CHEBI:29105"/>
    </cofactor>
</comment>